<dbReference type="SMART" id="SM00382">
    <property type="entry name" value="AAA"/>
    <property type="match status" value="2"/>
</dbReference>
<feature type="transmembrane region" description="Helical" evidence="11">
    <location>
        <begin position="762"/>
        <end position="783"/>
    </location>
</feature>
<dbReference type="InterPro" id="IPR003593">
    <property type="entry name" value="AAA+_ATPase"/>
</dbReference>
<feature type="transmembrane region" description="Helical" evidence="11">
    <location>
        <begin position="80"/>
        <end position="105"/>
    </location>
</feature>
<dbReference type="InterPro" id="IPR003439">
    <property type="entry name" value="ABC_transporter-like_ATP-bd"/>
</dbReference>
<feature type="transmembrane region" description="Helical" evidence="11">
    <location>
        <begin position="840"/>
        <end position="858"/>
    </location>
</feature>
<dbReference type="Pfam" id="PF00005">
    <property type="entry name" value="ABC_tran"/>
    <property type="match status" value="2"/>
</dbReference>
<evidence type="ECO:0000256" key="2">
    <source>
        <dbReference type="ARBA" id="ARBA00007577"/>
    </source>
</evidence>
<dbReference type="GO" id="GO:0005743">
    <property type="term" value="C:mitochondrial inner membrane"/>
    <property type="evidence" value="ECO:0007669"/>
    <property type="project" value="TreeGrafter"/>
</dbReference>
<keyword evidence="7" id="KW-0067">ATP-binding</keyword>
<keyword evidence="5" id="KW-0677">Repeat</keyword>
<comment type="caution">
    <text evidence="14">The sequence shown here is derived from an EMBL/GenBank/DDBJ whole genome shotgun (WGS) entry which is preliminary data.</text>
</comment>
<keyword evidence="9 11" id="KW-0472">Membrane</keyword>
<dbReference type="InterPro" id="IPR017871">
    <property type="entry name" value="ABC_transporter-like_CS"/>
</dbReference>
<evidence type="ECO:0000256" key="4">
    <source>
        <dbReference type="ARBA" id="ARBA00022692"/>
    </source>
</evidence>
<accession>A0A8S1LVV5</accession>
<dbReference type="EMBL" id="CAJJDM010000044">
    <property type="protein sequence ID" value="CAD8069741.1"/>
    <property type="molecule type" value="Genomic_DNA"/>
</dbReference>
<proteinExistence type="inferred from homology"/>
<feature type="domain" description="ABC transmembrane type-1" evidence="13">
    <location>
        <begin position="700"/>
        <end position="988"/>
    </location>
</feature>
<dbReference type="PROSITE" id="PS50893">
    <property type="entry name" value="ABC_TRANSPORTER_2"/>
    <property type="match status" value="2"/>
</dbReference>
<name>A0A8S1LVV5_PARPR</name>
<comment type="subcellular location">
    <subcellularLocation>
        <location evidence="1">Membrane</location>
        <topology evidence="1">Multi-pass membrane protein</topology>
    </subcellularLocation>
</comment>
<feature type="transmembrane region" description="Helical" evidence="11">
    <location>
        <begin position="184"/>
        <end position="205"/>
    </location>
</feature>
<evidence type="ECO:0000256" key="9">
    <source>
        <dbReference type="ARBA" id="ARBA00023136"/>
    </source>
</evidence>
<dbReference type="FunFam" id="3.40.50.300:FF:000604">
    <property type="entry name" value="ABC transporter B family member 28"/>
    <property type="match status" value="1"/>
</dbReference>
<dbReference type="PROSITE" id="PS00211">
    <property type="entry name" value="ABC_TRANSPORTER_1"/>
    <property type="match status" value="2"/>
</dbReference>
<keyword evidence="3" id="KW-0813">Transport</keyword>
<evidence type="ECO:0000256" key="5">
    <source>
        <dbReference type="ARBA" id="ARBA00022737"/>
    </source>
</evidence>
<dbReference type="GO" id="GO:0016887">
    <property type="term" value="F:ATP hydrolysis activity"/>
    <property type="evidence" value="ECO:0007669"/>
    <property type="project" value="InterPro"/>
</dbReference>
<dbReference type="GO" id="GO:0005524">
    <property type="term" value="F:ATP binding"/>
    <property type="evidence" value="ECO:0007669"/>
    <property type="project" value="UniProtKB-KW"/>
</dbReference>
<feature type="transmembrane region" description="Helical" evidence="11">
    <location>
        <begin position="976"/>
        <end position="997"/>
    </location>
</feature>
<evidence type="ECO:0008006" key="16">
    <source>
        <dbReference type="Google" id="ProtNLM"/>
    </source>
</evidence>
<evidence type="ECO:0000256" key="3">
    <source>
        <dbReference type="ARBA" id="ARBA00022448"/>
    </source>
</evidence>
<keyword evidence="8 11" id="KW-1133">Transmembrane helix</keyword>
<dbReference type="GO" id="GO:0015421">
    <property type="term" value="F:ABC-type oligopeptide transporter activity"/>
    <property type="evidence" value="ECO:0007669"/>
    <property type="project" value="TreeGrafter"/>
</dbReference>
<dbReference type="GO" id="GO:0090374">
    <property type="term" value="P:oligopeptide export from mitochondrion"/>
    <property type="evidence" value="ECO:0007669"/>
    <property type="project" value="TreeGrafter"/>
</dbReference>
<feature type="domain" description="ABC transmembrane type-1" evidence="13">
    <location>
        <begin position="41"/>
        <end position="334"/>
    </location>
</feature>
<organism evidence="14 15">
    <name type="scientific">Paramecium primaurelia</name>
    <dbReference type="NCBI Taxonomy" id="5886"/>
    <lineage>
        <taxon>Eukaryota</taxon>
        <taxon>Sar</taxon>
        <taxon>Alveolata</taxon>
        <taxon>Ciliophora</taxon>
        <taxon>Intramacronucleata</taxon>
        <taxon>Oligohymenophorea</taxon>
        <taxon>Peniculida</taxon>
        <taxon>Parameciidae</taxon>
        <taxon>Paramecium</taxon>
    </lineage>
</organism>
<dbReference type="OMA" id="PGSIYKQ"/>
<evidence type="ECO:0000313" key="15">
    <source>
        <dbReference type="Proteomes" id="UP000688137"/>
    </source>
</evidence>
<evidence type="ECO:0000256" key="10">
    <source>
        <dbReference type="ARBA" id="ARBA00023180"/>
    </source>
</evidence>
<reference evidence="14" key="1">
    <citation type="submission" date="2021-01" db="EMBL/GenBank/DDBJ databases">
        <authorList>
            <consortium name="Genoscope - CEA"/>
            <person name="William W."/>
        </authorList>
    </citation>
    <scope>NUCLEOTIDE SEQUENCE</scope>
</reference>
<dbReference type="Proteomes" id="UP000688137">
    <property type="component" value="Unassembled WGS sequence"/>
</dbReference>
<dbReference type="FunFam" id="1.20.1560.10:FF:000194">
    <property type="entry name" value="Uncharacterized protein"/>
    <property type="match status" value="1"/>
</dbReference>
<keyword evidence="4 11" id="KW-0812">Transmembrane</keyword>
<feature type="domain" description="ABC transporter" evidence="12">
    <location>
        <begin position="368"/>
        <end position="602"/>
    </location>
</feature>
<gene>
    <name evidence="14" type="ORF">PPRIM_AZ9-3.1.T0440212</name>
</gene>
<evidence type="ECO:0000259" key="12">
    <source>
        <dbReference type="PROSITE" id="PS50893"/>
    </source>
</evidence>
<sequence>MNTQVNENDPLKSEDKKQNESDVPYLKLYRFASKFDYGLMILSMIGAIGNGLSMPIYSIIFGDLTDSYAYDDDYTKIKKAGFNTLYMAILGISTLLVTLLMYATFSISTENQTKKLRKCYLESLLKKQVMWYDQVNTNALNQKINNEISSISDAIGEKTMTFTFSLAAFISGFIVGYIKGWKLALVITSALPILAITIAFIGFSASWREQFTLKSDIESSAVVEETLSQIKTVKMLDGEDFEYQRFKKIIQHSSKTIIKYGLYYGLSFGSMSGFQQWTYALGIFYSGQLVSNQVDINYTGPVYTSGSICTVFFAILMGSFSLGQIGPCLQSFAKGKLAAKEVFKILDEKPIIEENNECINLNSVSGDIQFKDVSFAYPSKQDIQVLKNITFTIPQGKKVAFVGQSGSGKSTISQLLLKFYEIDSGVILIGNNEIPLNQIGKQQFRQKIAIVSQEPALFNTTIRENLKLGNQNCSDEELKEMLISMNASELIDHLDTNVGINGNQFSGGQKQRIALARALLQKPEILILDEATSALDRTNEQQITKIIDERYANLTRIVIAHRLTTIQDSDIIFVFLQGQILGQGTHTELLQNCEQYAYLISKQQTKEDTNILPTQTSIEAELIRKRTDRSPKKTQIFDINQSEKSRIRLIDTENEIAKLSIIRQETQQKQDTVEIKNEKSFTQTLKSLILLNYNEIHYLIFGCLTAFVNGSIYPLFSQVIAEVIEALLINNPQFNIENSTPEQIQEKVDALKESILKCETNLFILGFVYFISTTIECFCFSVYSERLTIRMRLEMFNKFLHLPVSFYDNPNNNVGFLTSRVTTDARTVQQLFQNIIGFKCQYYSAIFVGFTLAFVSSWKLTLLAIGVAPLSYFGSILSSKYVVGSQQSFCEKVYVTCNRILMESLTNIRTVYSLRAENVLVEQYTRLLEEPSNKAKKLGAWIGVSSGYAQMKPFLVNGYLFFMGTLLLYYDGLAVLGIYQTILAIIFAVVGGAKDVYFQSDNSKAQICINYYLNLLEVEDEFQREIRLKSSRLKIPILGNLEFKDVIFSYPQRQNILVLNNLNLRIDACSTVGFVGSSGCGKSTLFQLLLRFYDIDSGDILLDGKSIYDFDLKYLRQHFAIVQQEPQLFNESIYYNIKYNLKNITQEDIENASKLSHAYDFIMQEDFGGFQKKVGSKGSLISGGQKQRIAISRALLRNSSVFLFDEATSALDSNVESIVQKQLEEYLIGKTSIVIAHRISTIKNCKVIYVFDKGQVIEQGDYNYLVNQKGHFYHLEQGLLNQDLQNEMSFQQEDIDV</sequence>
<evidence type="ECO:0000259" key="13">
    <source>
        <dbReference type="PROSITE" id="PS50929"/>
    </source>
</evidence>
<keyword evidence="6" id="KW-0547">Nucleotide-binding</keyword>
<evidence type="ECO:0000256" key="11">
    <source>
        <dbReference type="SAM" id="Phobius"/>
    </source>
</evidence>
<feature type="domain" description="ABC transporter" evidence="12">
    <location>
        <begin position="1041"/>
        <end position="1278"/>
    </location>
</feature>
<evidence type="ECO:0000256" key="7">
    <source>
        <dbReference type="ARBA" id="ARBA00022840"/>
    </source>
</evidence>
<feature type="transmembrane region" description="Helical" evidence="11">
    <location>
        <begin position="159"/>
        <end position="178"/>
    </location>
</feature>
<keyword evidence="15" id="KW-1185">Reference proteome</keyword>
<comment type="similarity">
    <text evidence="2">Belongs to the ABC transporter superfamily. ABCB family. Multidrug resistance exporter (TC 3.A.1.201) subfamily.</text>
</comment>
<dbReference type="FunFam" id="3.40.50.300:FF:000240">
    <property type="entry name" value="ABC transporter B family member 20"/>
    <property type="match status" value="1"/>
</dbReference>
<protein>
    <recommendedName>
        <fullName evidence="16">ABC transporter family protein</fullName>
    </recommendedName>
</protein>
<dbReference type="PANTHER" id="PTHR43394">
    <property type="entry name" value="ATP-DEPENDENT PERMEASE MDL1, MITOCHONDRIAL"/>
    <property type="match status" value="1"/>
</dbReference>
<dbReference type="PANTHER" id="PTHR43394:SF16">
    <property type="entry name" value="ABC TRANSPORTER B FAMILY MEMBER 4-LIKE ISOFORM X1"/>
    <property type="match status" value="1"/>
</dbReference>
<feature type="transmembrane region" description="Helical" evidence="11">
    <location>
        <begin position="37"/>
        <end position="60"/>
    </location>
</feature>
<dbReference type="CDD" id="cd18578">
    <property type="entry name" value="ABC_6TM_Pgp_ABCB1_D2_like"/>
    <property type="match status" value="1"/>
</dbReference>
<evidence type="ECO:0000256" key="6">
    <source>
        <dbReference type="ARBA" id="ARBA00022741"/>
    </source>
</evidence>
<evidence type="ECO:0000313" key="14">
    <source>
        <dbReference type="EMBL" id="CAD8069741.1"/>
    </source>
</evidence>
<dbReference type="InterPro" id="IPR011527">
    <property type="entry name" value="ABC1_TM_dom"/>
</dbReference>
<dbReference type="PROSITE" id="PS50929">
    <property type="entry name" value="ABC_TM1F"/>
    <property type="match status" value="2"/>
</dbReference>
<feature type="transmembrane region" description="Helical" evidence="11">
    <location>
        <begin position="864"/>
        <end position="883"/>
    </location>
</feature>
<evidence type="ECO:0000256" key="8">
    <source>
        <dbReference type="ARBA" id="ARBA00022989"/>
    </source>
</evidence>
<evidence type="ECO:0000256" key="1">
    <source>
        <dbReference type="ARBA" id="ARBA00004141"/>
    </source>
</evidence>
<dbReference type="CDD" id="cd18577">
    <property type="entry name" value="ABC_6TM_Pgp_ABCB1_D1_like"/>
    <property type="match status" value="1"/>
</dbReference>
<dbReference type="InterPro" id="IPR039421">
    <property type="entry name" value="Type_1_exporter"/>
</dbReference>
<keyword evidence="10" id="KW-0325">Glycoprotein</keyword>
<dbReference type="Pfam" id="PF00664">
    <property type="entry name" value="ABC_membrane"/>
    <property type="match status" value="2"/>
</dbReference>